<accession>A0AAV7UDE7</accession>
<proteinExistence type="predicted"/>
<gene>
    <name evidence="2" type="ORF">NDU88_003472</name>
</gene>
<dbReference type="AlphaFoldDB" id="A0AAV7UDE7"/>
<dbReference type="EMBL" id="JANPWB010000005">
    <property type="protein sequence ID" value="KAJ1186691.1"/>
    <property type="molecule type" value="Genomic_DNA"/>
</dbReference>
<dbReference type="Proteomes" id="UP001066276">
    <property type="component" value="Chromosome 3_1"/>
</dbReference>
<evidence type="ECO:0000256" key="1">
    <source>
        <dbReference type="SAM" id="MobiDB-lite"/>
    </source>
</evidence>
<feature type="region of interest" description="Disordered" evidence="1">
    <location>
        <begin position="1"/>
        <end position="63"/>
    </location>
</feature>
<sequence length="123" mass="12974">MKAGQECMPAGDGIQSLSSALRRVSPRGHRPGQKADATPSAHPAQGPTTGTAEPRTCSHRSTGASRGHCYFLLLRVGTRNLDTSQPQGPAFLLVRAPPGPQMCQATGRLPDVADLGDEGRWMT</sequence>
<comment type="caution">
    <text evidence="2">The sequence shown here is derived from an EMBL/GenBank/DDBJ whole genome shotgun (WGS) entry which is preliminary data.</text>
</comment>
<evidence type="ECO:0000313" key="3">
    <source>
        <dbReference type="Proteomes" id="UP001066276"/>
    </source>
</evidence>
<name>A0AAV7UDE7_PLEWA</name>
<evidence type="ECO:0000313" key="2">
    <source>
        <dbReference type="EMBL" id="KAJ1186691.1"/>
    </source>
</evidence>
<keyword evidence="3" id="KW-1185">Reference proteome</keyword>
<reference evidence="2" key="1">
    <citation type="journal article" date="2022" name="bioRxiv">
        <title>Sequencing and chromosome-scale assembly of the giantPleurodeles waltlgenome.</title>
        <authorList>
            <person name="Brown T."/>
            <person name="Elewa A."/>
            <person name="Iarovenko S."/>
            <person name="Subramanian E."/>
            <person name="Araus A.J."/>
            <person name="Petzold A."/>
            <person name="Susuki M."/>
            <person name="Suzuki K.-i.T."/>
            <person name="Hayashi T."/>
            <person name="Toyoda A."/>
            <person name="Oliveira C."/>
            <person name="Osipova E."/>
            <person name="Leigh N.D."/>
            <person name="Simon A."/>
            <person name="Yun M.H."/>
        </authorList>
    </citation>
    <scope>NUCLEOTIDE SEQUENCE</scope>
    <source>
        <strain evidence="2">20211129_DDA</strain>
        <tissue evidence="2">Liver</tissue>
    </source>
</reference>
<protein>
    <submittedName>
        <fullName evidence="2">Uncharacterized protein</fullName>
    </submittedName>
</protein>
<organism evidence="2 3">
    <name type="scientific">Pleurodeles waltl</name>
    <name type="common">Iberian ribbed newt</name>
    <dbReference type="NCBI Taxonomy" id="8319"/>
    <lineage>
        <taxon>Eukaryota</taxon>
        <taxon>Metazoa</taxon>
        <taxon>Chordata</taxon>
        <taxon>Craniata</taxon>
        <taxon>Vertebrata</taxon>
        <taxon>Euteleostomi</taxon>
        <taxon>Amphibia</taxon>
        <taxon>Batrachia</taxon>
        <taxon>Caudata</taxon>
        <taxon>Salamandroidea</taxon>
        <taxon>Salamandridae</taxon>
        <taxon>Pleurodelinae</taxon>
        <taxon>Pleurodeles</taxon>
    </lineage>
</organism>